<name>A0ABU8USW1_9ACTN</name>
<keyword evidence="3" id="KW-1185">Reference proteome</keyword>
<evidence type="ECO:0000256" key="1">
    <source>
        <dbReference type="SAM" id="MobiDB-lite"/>
    </source>
</evidence>
<gene>
    <name evidence="2" type="ORF">WKI71_37430</name>
</gene>
<accession>A0ABU8USW1</accession>
<reference evidence="2 3" key="1">
    <citation type="submission" date="2024-03" db="EMBL/GenBank/DDBJ databases">
        <title>Novel Streptomyces species of biotechnological and ecological value are a feature of Machair soil.</title>
        <authorList>
            <person name="Prole J.R."/>
            <person name="Goodfellow M."/>
            <person name="Allenby N."/>
            <person name="Ward A.C."/>
        </authorList>
    </citation>
    <scope>NUCLEOTIDE SEQUENCE [LARGE SCALE GENOMIC DNA]</scope>
    <source>
        <strain evidence="2 3">MS1.AVA.1</strain>
    </source>
</reference>
<organism evidence="2 3">
    <name type="scientific">Streptomyces machairae</name>
    <dbReference type="NCBI Taxonomy" id="3134109"/>
    <lineage>
        <taxon>Bacteria</taxon>
        <taxon>Bacillati</taxon>
        <taxon>Actinomycetota</taxon>
        <taxon>Actinomycetes</taxon>
        <taxon>Kitasatosporales</taxon>
        <taxon>Streptomycetaceae</taxon>
        <taxon>Streptomyces</taxon>
    </lineage>
</organism>
<feature type="region of interest" description="Disordered" evidence="1">
    <location>
        <begin position="1"/>
        <end position="27"/>
    </location>
</feature>
<proteinExistence type="predicted"/>
<dbReference type="Proteomes" id="UP001376459">
    <property type="component" value="Unassembled WGS sequence"/>
</dbReference>
<comment type="caution">
    <text evidence="2">The sequence shown here is derived from an EMBL/GenBank/DDBJ whole genome shotgun (WGS) entry which is preliminary data.</text>
</comment>
<protein>
    <submittedName>
        <fullName evidence="2">Uncharacterized protein</fullName>
    </submittedName>
</protein>
<dbReference type="EMBL" id="JBBKAK010000001">
    <property type="protein sequence ID" value="MEJ8671986.1"/>
    <property type="molecule type" value="Genomic_DNA"/>
</dbReference>
<sequence>MAQLHRILGVLNDPQGNGGPGRLPQPGVADLPGPVGKVGEFTRVDSPWTTGCSSWPGCVRRGS</sequence>
<evidence type="ECO:0000313" key="2">
    <source>
        <dbReference type="EMBL" id="MEJ8671986.1"/>
    </source>
</evidence>
<evidence type="ECO:0000313" key="3">
    <source>
        <dbReference type="Proteomes" id="UP001376459"/>
    </source>
</evidence>